<evidence type="ECO:0000313" key="2">
    <source>
        <dbReference type="EMBL" id="EDV96372.1"/>
    </source>
</evidence>
<reference evidence="2 3" key="1">
    <citation type="journal article" date="2007" name="Nature">
        <title>Evolution of genes and genomes on the Drosophila phylogeny.</title>
        <authorList>
            <consortium name="Drosophila 12 Genomes Consortium"/>
            <person name="Clark A.G."/>
            <person name="Eisen M.B."/>
            <person name="Smith D.R."/>
            <person name="Bergman C.M."/>
            <person name="Oliver B."/>
            <person name="Markow T.A."/>
            <person name="Kaufman T.C."/>
            <person name="Kellis M."/>
            <person name="Gelbart W."/>
            <person name="Iyer V.N."/>
            <person name="Pollard D.A."/>
            <person name="Sackton T.B."/>
            <person name="Larracuente A.M."/>
            <person name="Singh N.D."/>
            <person name="Abad J.P."/>
            <person name="Abt D.N."/>
            <person name="Adryan B."/>
            <person name="Aguade M."/>
            <person name="Akashi H."/>
            <person name="Anderson W.W."/>
            <person name="Aquadro C.F."/>
            <person name="Ardell D.H."/>
            <person name="Arguello R."/>
            <person name="Artieri C.G."/>
            <person name="Barbash D.A."/>
            <person name="Barker D."/>
            <person name="Barsanti P."/>
            <person name="Batterham P."/>
            <person name="Batzoglou S."/>
            <person name="Begun D."/>
            <person name="Bhutkar A."/>
            <person name="Blanco E."/>
            <person name="Bosak S.A."/>
            <person name="Bradley R.K."/>
            <person name="Brand A.D."/>
            <person name="Brent M.R."/>
            <person name="Brooks A.N."/>
            <person name="Brown R.H."/>
            <person name="Butlin R.K."/>
            <person name="Caggese C."/>
            <person name="Calvi B.R."/>
            <person name="Bernardo de Carvalho A."/>
            <person name="Caspi A."/>
            <person name="Castrezana S."/>
            <person name="Celniker S.E."/>
            <person name="Chang J.L."/>
            <person name="Chapple C."/>
            <person name="Chatterji S."/>
            <person name="Chinwalla A."/>
            <person name="Civetta A."/>
            <person name="Clifton S.W."/>
            <person name="Comeron J.M."/>
            <person name="Costello J.C."/>
            <person name="Coyne J.A."/>
            <person name="Daub J."/>
            <person name="David R.G."/>
            <person name="Delcher A.L."/>
            <person name="Delehaunty K."/>
            <person name="Do C.B."/>
            <person name="Ebling H."/>
            <person name="Edwards K."/>
            <person name="Eickbush T."/>
            <person name="Evans J.D."/>
            <person name="Filipski A."/>
            <person name="Findeiss S."/>
            <person name="Freyhult E."/>
            <person name="Fulton L."/>
            <person name="Fulton R."/>
            <person name="Garcia A.C."/>
            <person name="Gardiner A."/>
            <person name="Garfield D.A."/>
            <person name="Garvin B.E."/>
            <person name="Gibson G."/>
            <person name="Gilbert D."/>
            <person name="Gnerre S."/>
            <person name="Godfrey J."/>
            <person name="Good R."/>
            <person name="Gotea V."/>
            <person name="Gravely B."/>
            <person name="Greenberg A.J."/>
            <person name="Griffiths-Jones S."/>
            <person name="Gross S."/>
            <person name="Guigo R."/>
            <person name="Gustafson E.A."/>
            <person name="Haerty W."/>
            <person name="Hahn M.W."/>
            <person name="Halligan D.L."/>
            <person name="Halpern A.L."/>
            <person name="Halter G.M."/>
            <person name="Han M.V."/>
            <person name="Heger A."/>
            <person name="Hillier L."/>
            <person name="Hinrichs A.S."/>
            <person name="Holmes I."/>
            <person name="Hoskins R.A."/>
            <person name="Hubisz M.J."/>
            <person name="Hultmark D."/>
            <person name="Huntley M.A."/>
            <person name="Jaffe D.B."/>
            <person name="Jagadeeshan S."/>
            <person name="Jeck W.R."/>
            <person name="Johnson J."/>
            <person name="Jones C.D."/>
            <person name="Jordan W.C."/>
            <person name="Karpen G.H."/>
            <person name="Kataoka E."/>
            <person name="Keightley P.D."/>
            <person name="Kheradpour P."/>
            <person name="Kirkness E.F."/>
            <person name="Koerich L.B."/>
            <person name="Kristiansen K."/>
            <person name="Kudrna D."/>
            <person name="Kulathinal R.J."/>
            <person name="Kumar S."/>
            <person name="Kwok R."/>
            <person name="Lander E."/>
            <person name="Langley C.H."/>
            <person name="Lapoint R."/>
            <person name="Lazzaro B.P."/>
            <person name="Lee S.J."/>
            <person name="Levesque L."/>
            <person name="Li R."/>
            <person name="Lin C.F."/>
            <person name="Lin M.F."/>
            <person name="Lindblad-Toh K."/>
            <person name="Llopart A."/>
            <person name="Long M."/>
            <person name="Low L."/>
            <person name="Lozovsky E."/>
            <person name="Lu J."/>
            <person name="Luo M."/>
            <person name="Machado C.A."/>
            <person name="Makalowski W."/>
            <person name="Marzo M."/>
            <person name="Matsuda M."/>
            <person name="Matzkin L."/>
            <person name="McAllister B."/>
            <person name="McBride C.S."/>
            <person name="McKernan B."/>
            <person name="McKernan K."/>
            <person name="Mendez-Lago M."/>
            <person name="Minx P."/>
            <person name="Mollenhauer M.U."/>
            <person name="Montooth K."/>
            <person name="Mount S.M."/>
            <person name="Mu X."/>
            <person name="Myers E."/>
            <person name="Negre B."/>
            <person name="Newfeld S."/>
            <person name="Nielsen R."/>
            <person name="Noor M.A."/>
            <person name="O'Grady P."/>
            <person name="Pachter L."/>
            <person name="Papaceit M."/>
            <person name="Parisi M.J."/>
            <person name="Parisi M."/>
            <person name="Parts L."/>
            <person name="Pedersen J.S."/>
            <person name="Pesole G."/>
            <person name="Phillippy A.M."/>
            <person name="Ponting C.P."/>
            <person name="Pop M."/>
            <person name="Porcelli D."/>
            <person name="Powell J.R."/>
            <person name="Prohaska S."/>
            <person name="Pruitt K."/>
            <person name="Puig M."/>
            <person name="Quesneville H."/>
            <person name="Ram K.R."/>
            <person name="Rand D."/>
            <person name="Rasmussen M.D."/>
            <person name="Reed L.K."/>
            <person name="Reenan R."/>
            <person name="Reily A."/>
            <person name="Remington K.A."/>
            <person name="Rieger T.T."/>
            <person name="Ritchie M.G."/>
            <person name="Robin C."/>
            <person name="Rogers Y.H."/>
            <person name="Rohde C."/>
            <person name="Rozas J."/>
            <person name="Rubenfield M.J."/>
            <person name="Ruiz A."/>
            <person name="Russo S."/>
            <person name="Salzberg S.L."/>
            <person name="Sanchez-Gracia A."/>
            <person name="Saranga D.J."/>
            <person name="Sato H."/>
            <person name="Schaeffer S.W."/>
            <person name="Schatz M.C."/>
            <person name="Schlenke T."/>
            <person name="Schwartz R."/>
            <person name="Segarra C."/>
            <person name="Singh R.S."/>
            <person name="Sirot L."/>
            <person name="Sirota M."/>
            <person name="Sisneros N.B."/>
            <person name="Smith C.D."/>
            <person name="Smith T.F."/>
            <person name="Spieth J."/>
            <person name="Stage D.E."/>
            <person name="Stark A."/>
            <person name="Stephan W."/>
            <person name="Strausberg R.L."/>
            <person name="Strempel S."/>
            <person name="Sturgill D."/>
            <person name="Sutton G."/>
            <person name="Sutton G.G."/>
            <person name="Tao W."/>
            <person name="Teichmann S."/>
            <person name="Tobari Y.N."/>
            <person name="Tomimura Y."/>
            <person name="Tsolas J.M."/>
            <person name="Valente V.L."/>
            <person name="Venter E."/>
            <person name="Venter J.C."/>
            <person name="Vicario S."/>
            <person name="Vieira F.G."/>
            <person name="Vilella A.J."/>
            <person name="Villasante A."/>
            <person name="Walenz B."/>
            <person name="Wang J."/>
            <person name="Wasserman M."/>
            <person name="Watts T."/>
            <person name="Wilson D."/>
            <person name="Wilson R.K."/>
            <person name="Wing R.A."/>
            <person name="Wolfner M.F."/>
            <person name="Wong A."/>
            <person name="Wong G.K."/>
            <person name="Wu C.I."/>
            <person name="Wu G."/>
            <person name="Yamamoto D."/>
            <person name="Yang H.P."/>
            <person name="Yang S.P."/>
            <person name="Yorke J.A."/>
            <person name="Yoshida K."/>
            <person name="Zdobnov E."/>
            <person name="Zhang P."/>
            <person name="Zhang Y."/>
            <person name="Zimin A.V."/>
            <person name="Baldwin J."/>
            <person name="Abdouelleil A."/>
            <person name="Abdulkadir J."/>
            <person name="Abebe A."/>
            <person name="Abera B."/>
            <person name="Abreu J."/>
            <person name="Acer S.C."/>
            <person name="Aftuck L."/>
            <person name="Alexander A."/>
            <person name="An P."/>
            <person name="Anderson E."/>
            <person name="Anderson S."/>
            <person name="Arachi H."/>
            <person name="Azer M."/>
            <person name="Bachantsang P."/>
            <person name="Barry A."/>
            <person name="Bayul T."/>
            <person name="Berlin A."/>
            <person name="Bessette D."/>
            <person name="Bloom T."/>
            <person name="Blye J."/>
            <person name="Boguslavskiy L."/>
            <person name="Bonnet C."/>
            <person name="Boukhgalter B."/>
            <person name="Bourzgui I."/>
            <person name="Brown A."/>
            <person name="Cahill P."/>
            <person name="Channer S."/>
            <person name="Cheshatsang Y."/>
            <person name="Chuda L."/>
            <person name="Citroen M."/>
            <person name="Collymore A."/>
            <person name="Cooke P."/>
            <person name="Costello M."/>
            <person name="D'Aco K."/>
            <person name="Daza R."/>
            <person name="De Haan G."/>
            <person name="DeGray S."/>
            <person name="DeMaso C."/>
            <person name="Dhargay N."/>
            <person name="Dooley K."/>
            <person name="Dooley E."/>
            <person name="Doricent M."/>
            <person name="Dorje P."/>
            <person name="Dorjee K."/>
            <person name="Dupes A."/>
            <person name="Elong R."/>
            <person name="Falk J."/>
            <person name="Farina A."/>
            <person name="Faro S."/>
            <person name="Ferguson D."/>
            <person name="Fisher S."/>
            <person name="Foley C.D."/>
            <person name="Franke A."/>
            <person name="Friedrich D."/>
            <person name="Gadbois L."/>
            <person name="Gearin G."/>
            <person name="Gearin C.R."/>
            <person name="Giannoukos G."/>
            <person name="Goode T."/>
            <person name="Graham J."/>
            <person name="Grandbois E."/>
            <person name="Grewal S."/>
            <person name="Gyaltsen K."/>
            <person name="Hafez N."/>
            <person name="Hagos B."/>
            <person name="Hall J."/>
            <person name="Henson C."/>
            <person name="Hollinger A."/>
            <person name="Honan T."/>
            <person name="Huard M.D."/>
            <person name="Hughes L."/>
            <person name="Hurhula B."/>
            <person name="Husby M.E."/>
            <person name="Kamat A."/>
            <person name="Kanga B."/>
            <person name="Kashin S."/>
            <person name="Khazanovich D."/>
            <person name="Kisner P."/>
            <person name="Lance K."/>
            <person name="Lara M."/>
            <person name="Lee W."/>
            <person name="Lennon N."/>
            <person name="Letendre F."/>
            <person name="LeVine R."/>
            <person name="Lipovsky A."/>
            <person name="Liu X."/>
            <person name="Liu J."/>
            <person name="Liu S."/>
            <person name="Lokyitsang T."/>
            <person name="Lokyitsang Y."/>
            <person name="Lubonja R."/>
            <person name="Lui A."/>
            <person name="MacDonald P."/>
            <person name="Magnisalis V."/>
            <person name="Maru K."/>
            <person name="Matthews C."/>
            <person name="McCusker W."/>
            <person name="McDonough S."/>
            <person name="Mehta T."/>
            <person name="Meldrim J."/>
            <person name="Meneus L."/>
            <person name="Mihai O."/>
            <person name="Mihalev A."/>
            <person name="Mihova T."/>
            <person name="Mittelman R."/>
            <person name="Mlenga V."/>
            <person name="Montmayeur A."/>
            <person name="Mulrain L."/>
            <person name="Navidi A."/>
            <person name="Naylor J."/>
            <person name="Negash T."/>
            <person name="Nguyen T."/>
            <person name="Nguyen N."/>
            <person name="Nicol R."/>
            <person name="Norbu C."/>
            <person name="Norbu N."/>
            <person name="Novod N."/>
            <person name="O'Neill B."/>
            <person name="Osman S."/>
            <person name="Markiewicz E."/>
            <person name="Oyono O.L."/>
            <person name="Patti C."/>
            <person name="Phunkhang P."/>
            <person name="Pierre F."/>
            <person name="Priest M."/>
            <person name="Raghuraman S."/>
            <person name="Rege F."/>
            <person name="Reyes R."/>
            <person name="Rise C."/>
            <person name="Rogov P."/>
            <person name="Ross K."/>
            <person name="Ryan E."/>
            <person name="Settipalli S."/>
            <person name="Shea T."/>
            <person name="Sherpa N."/>
            <person name="Shi L."/>
            <person name="Shih D."/>
            <person name="Sparrow T."/>
            <person name="Spaulding J."/>
            <person name="Stalker J."/>
            <person name="Stange-Thomann N."/>
            <person name="Stavropoulos S."/>
            <person name="Stone C."/>
            <person name="Strader C."/>
            <person name="Tesfaye S."/>
            <person name="Thomson T."/>
            <person name="Thoulutsang Y."/>
            <person name="Thoulutsang D."/>
            <person name="Topham K."/>
            <person name="Topping I."/>
            <person name="Tsamla T."/>
            <person name="Vassiliev H."/>
            <person name="Vo A."/>
            <person name="Wangchuk T."/>
            <person name="Wangdi T."/>
            <person name="Weiand M."/>
            <person name="Wilkinson J."/>
            <person name="Wilson A."/>
            <person name="Yadav S."/>
            <person name="Young G."/>
            <person name="Yu Q."/>
            <person name="Zembek L."/>
            <person name="Zhong D."/>
            <person name="Zimmer A."/>
            <person name="Zwirko Z."/>
            <person name="Jaffe D.B."/>
            <person name="Alvarez P."/>
            <person name="Brockman W."/>
            <person name="Butler J."/>
            <person name="Chin C."/>
            <person name="Gnerre S."/>
            <person name="Grabherr M."/>
            <person name="Kleber M."/>
            <person name="Mauceli E."/>
            <person name="MacCallum I."/>
        </authorList>
    </citation>
    <scope>NUCLEOTIDE SEQUENCE [LARGE SCALE GENOMIC DNA]</scope>
    <source>
        <strain evidence="3">Tucson 15287-2541.00</strain>
    </source>
</reference>
<protein>
    <submittedName>
        <fullName evidence="2">GH16211</fullName>
    </submittedName>
</protein>
<dbReference type="Proteomes" id="UP000001070">
    <property type="component" value="Unassembled WGS sequence"/>
</dbReference>
<accession>B4IXD5</accession>
<gene>
    <name evidence="2" type="primary">Dgri\GH16211</name>
    <name evidence="2" type="ORF">Dgri_GH16211</name>
</gene>
<dbReference type="InParanoid" id="B4IXD5"/>
<dbReference type="GO" id="GO:0005813">
    <property type="term" value="C:centrosome"/>
    <property type="evidence" value="ECO:0007669"/>
    <property type="project" value="TreeGrafter"/>
</dbReference>
<dbReference type="AlphaFoldDB" id="B4IXD5"/>
<feature type="domain" description="SAC3/GANP/THP3 conserved" evidence="1">
    <location>
        <begin position="14"/>
        <end position="306"/>
    </location>
</feature>
<evidence type="ECO:0000313" key="3">
    <source>
        <dbReference type="Proteomes" id="UP000001070"/>
    </source>
</evidence>
<dbReference type="HOGENOM" id="CLU_047746_0_1_1"/>
<dbReference type="PANTHER" id="PTHR12436">
    <property type="entry name" value="80 KDA MCM3-ASSOCIATED PROTEIN"/>
    <property type="match status" value="1"/>
</dbReference>
<sequence>MENRNFKKGSCEHFCPAAEAKMRIEKRLLNYYEYKDGQKHVAGILVKEFTRSAADAKVPKAQDMRTERCLTKTVEYLLNDILLDERKPFHFAYDFIFDRLRMVRREIVIQQFEARQTIRLLEPMIMFLAYSRYRLCGEPIEKFDTKICNQHLQECLNMVLCCYNELDEDGQMEEEQKWTIREAERRCFIEALYQVFNLGTSEALVRGLTLPAAVRNDKLFKLSFGICLNYHRGNLYRVMQGLPQLPHIICAVAAAKLQTIRRRLLEIFTHAYNNKQLTVPAAYLLRLILVETSVLSDLCRHYHIALTADRKSVHFSKTDFKSDAAAIKAQREPFVDEKLSCIHLPKVLLLKKL</sequence>
<dbReference type="EMBL" id="CH916366">
    <property type="protein sequence ID" value="EDV96372.1"/>
    <property type="molecule type" value="Genomic_DNA"/>
</dbReference>
<evidence type="ECO:0000259" key="1">
    <source>
        <dbReference type="Pfam" id="PF03399"/>
    </source>
</evidence>
<dbReference type="InterPro" id="IPR005062">
    <property type="entry name" value="SAC3/GANP/THP3_conserved"/>
</dbReference>
<dbReference type="GO" id="GO:0005819">
    <property type="term" value="C:spindle"/>
    <property type="evidence" value="ECO:0007669"/>
    <property type="project" value="TreeGrafter"/>
</dbReference>
<dbReference type="Gene3D" id="1.25.40.990">
    <property type="match status" value="1"/>
</dbReference>
<dbReference type="PANTHER" id="PTHR12436:SF38">
    <property type="entry name" value="SAC3 DOMAIN-CONTAINING PROTEIN 1"/>
    <property type="match status" value="1"/>
</dbReference>
<dbReference type="FunCoup" id="B4IXD5">
    <property type="interactions" value="83"/>
</dbReference>
<dbReference type="GO" id="GO:0005634">
    <property type="term" value="C:nucleus"/>
    <property type="evidence" value="ECO:0007669"/>
    <property type="project" value="TreeGrafter"/>
</dbReference>
<dbReference type="KEGG" id="dgr:6558164"/>
<keyword evidence="3" id="KW-1185">Reference proteome</keyword>
<proteinExistence type="predicted"/>
<dbReference type="GO" id="GO:0051298">
    <property type="term" value="P:centrosome duplication"/>
    <property type="evidence" value="ECO:0007669"/>
    <property type="project" value="TreeGrafter"/>
</dbReference>
<dbReference type="OrthoDB" id="264795at2759"/>
<dbReference type="SMR" id="B4IXD5"/>
<dbReference type="PhylomeDB" id="B4IXD5"/>
<dbReference type="GO" id="GO:0051225">
    <property type="term" value="P:spindle assembly"/>
    <property type="evidence" value="ECO:0007669"/>
    <property type="project" value="TreeGrafter"/>
</dbReference>
<dbReference type="Pfam" id="PF03399">
    <property type="entry name" value="SAC3_GANP"/>
    <property type="match status" value="1"/>
</dbReference>
<dbReference type="OMA" id="IFTHAYN"/>
<dbReference type="eggNOG" id="KOG1860">
    <property type="taxonomic scope" value="Eukaryota"/>
</dbReference>
<dbReference type="InterPro" id="IPR045107">
    <property type="entry name" value="SAC3/GANP/THP3"/>
</dbReference>
<dbReference type="STRING" id="7222.B4IXD5"/>
<organism evidence="3">
    <name type="scientific">Drosophila grimshawi</name>
    <name type="common">Hawaiian fruit fly</name>
    <name type="synonym">Idiomyia grimshawi</name>
    <dbReference type="NCBI Taxonomy" id="7222"/>
    <lineage>
        <taxon>Eukaryota</taxon>
        <taxon>Metazoa</taxon>
        <taxon>Ecdysozoa</taxon>
        <taxon>Arthropoda</taxon>
        <taxon>Hexapoda</taxon>
        <taxon>Insecta</taxon>
        <taxon>Pterygota</taxon>
        <taxon>Neoptera</taxon>
        <taxon>Endopterygota</taxon>
        <taxon>Diptera</taxon>
        <taxon>Brachycera</taxon>
        <taxon>Muscomorpha</taxon>
        <taxon>Ephydroidea</taxon>
        <taxon>Drosophilidae</taxon>
        <taxon>Drosophila</taxon>
        <taxon>Hawaiian Drosophila</taxon>
    </lineage>
</organism>
<name>B4IXD5_DROGR</name>